<dbReference type="PANTHER" id="PTHR44757:SF2">
    <property type="entry name" value="BIOFILM ARCHITECTURE MAINTENANCE PROTEIN MBAA"/>
    <property type="match status" value="1"/>
</dbReference>
<dbReference type="PROSITE" id="PS50113">
    <property type="entry name" value="PAC"/>
    <property type="match status" value="1"/>
</dbReference>
<accession>A0A1I0B6H9</accession>
<feature type="domain" description="GGDEF" evidence="3">
    <location>
        <begin position="185"/>
        <end position="316"/>
    </location>
</feature>
<dbReference type="RefSeq" id="WP_092477346.1">
    <property type="nucleotide sequence ID" value="NZ_FOHN01000006.1"/>
</dbReference>
<dbReference type="PROSITE" id="PS50887">
    <property type="entry name" value="GGDEF"/>
    <property type="match status" value="2"/>
</dbReference>
<dbReference type="OrthoDB" id="9805474at2"/>
<keyword evidence="5" id="KW-1185">Reference proteome</keyword>
<feature type="domain" description="EAL" evidence="2">
    <location>
        <begin position="809"/>
        <end position="1059"/>
    </location>
</feature>
<dbReference type="STRING" id="29364.SAMN04487772_106165"/>
<dbReference type="CDD" id="cd01948">
    <property type="entry name" value="EAL"/>
    <property type="match status" value="1"/>
</dbReference>
<evidence type="ECO:0000259" key="1">
    <source>
        <dbReference type="PROSITE" id="PS50113"/>
    </source>
</evidence>
<dbReference type="PROSITE" id="PS50883">
    <property type="entry name" value="EAL"/>
    <property type="match status" value="1"/>
</dbReference>
<dbReference type="InterPro" id="IPR035919">
    <property type="entry name" value="EAL_sf"/>
</dbReference>
<dbReference type="AlphaFoldDB" id="A0A1I0B6H9"/>
<dbReference type="Proteomes" id="UP000199800">
    <property type="component" value="Unassembled WGS sequence"/>
</dbReference>
<sequence length="1059" mass="122990">MRDSEKELRLQKRIQELEHELDLSKIKYSILADCTDCGLWEYDIETKCLNQSKKLHGIWEHNNLDIPNYRDTVLGWGIIHPEDVDVFKAYCNSMDNGVPNFQYDLRAVTDDATFTWLRYTGSTYYDEYGKPIKVVGKTIDVTKEKKEKEDLERKANLDSLTKLNNKVHTRALIEEYLNRYDGENIMHGFYLIDIDNFKQVNDTWGHLCGDNLLVQFANRILGAFTTNDIVGRIGGDEFLVFVPNIKSYAEGRRIAQKIITNGSKIYLENHQTITLSVGMSVFPRDAQSYDALFRSADLALYRVKQKGKNGFCAYDKKCKYKMRNSNGERPEAMNEIIFKNMEDVETKLFDYSFETISTADDIGEAIYNIMMEVGIYYDLFRVSIVEYANKKAKVTKLWTKEENINTPKQRIEGYFTNSWRNVEERFYSAKFYVSNKLNEKDKENLQGEEIERRQFVQYPILDGEELLGVITFEKLLDENTESEEEISSREGCWTPSQISTLSCISKMISSYLLKLNTKTEVADELLYTGYALDSQKLTFYVIDSDSYELRYVSRYANELFPSIAVGKKCYEAVMNQKQPCSNCPIAGLAADKQHFATELYSEEFDTWFTVSVSVVNKENRNRQYLLCWTDVTAFLERVRSTDQLTGTLSYDKFYAEAIKKLSNTERSYSMLYFGIKDFARINDEFGFEIGDMVIKLLANRFIDVLSEQELICRIKGDDFIIMVESKDLYHLKERTYLMCRTTEIFLRTIYPAMNMYCICGMYEVTAEDYSLSAILDKANKARKKAYQMFNGDHTFFIYTKEYERQEMEEIQLERDIIEALKTGQFQVYIQPKVSLDTKKIGGGEALVRWVKPDGSVVPPGRFIPLAEKNGMVIEIDHEVYNVLFKQMREWLDEGKTVPVISINVSRLHLLDDEFPAFFESLVDSYGLPHKLIEVEVTESVFFDKVDRMISMISKIREMGFQISMDDFGTGYSTLNIMSNLPLDIIKIDGKFFMNTPLDERNRTIISAIVNLTKSLDFSIVCEGIETLEQVKYITNENCDFAQGYYFYKPMPMQEFGKLI</sequence>
<dbReference type="Gene3D" id="3.30.70.270">
    <property type="match status" value="2"/>
</dbReference>
<protein>
    <submittedName>
        <fullName evidence="4">Diguanylate cyclase (GGDEF) domain-containing protein</fullName>
    </submittedName>
</protein>
<dbReference type="Gene3D" id="3.20.20.450">
    <property type="entry name" value="EAL domain"/>
    <property type="match status" value="1"/>
</dbReference>
<evidence type="ECO:0000313" key="4">
    <source>
        <dbReference type="EMBL" id="SET01640.1"/>
    </source>
</evidence>
<evidence type="ECO:0000259" key="2">
    <source>
        <dbReference type="PROSITE" id="PS50883"/>
    </source>
</evidence>
<dbReference type="InterPro" id="IPR035965">
    <property type="entry name" value="PAS-like_dom_sf"/>
</dbReference>
<dbReference type="InterPro" id="IPR000700">
    <property type="entry name" value="PAS-assoc_C"/>
</dbReference>
<feature type="domain" description="GGDEF" evidence="3">
    <location>
        <begin position="666"/>
        <end position="800"/>
    </location>
</feature>
<dbReference type="CDD" id="cd01949">
    <property type="entry name" value="GGDEF"/>
    <property type="match status" value="2"/>
</dbReference>
<dbReference type="PANTHER" id="PTHR44757">
    <property type="entry name" value="DIGUANYLATE CYCLASE DGCP"/>
    <property type="match status" value="1"/>
</dbReference>
<dbReference type="SMART" id="SM00052">
    <property type="entry name" value="EAL"/>
    <property type="match status" value="1"/>
</dbReference>
<dbReference type="InterPro" id="IPR043128">
    <property type="entry name" value="Rev_trsase/Diguanyl_cyclase"/>
</dbReference>
<evidence type="ECO:0000313" key="5">
    <source>
        <dbReference type="Proteomes" id="UP000199800"/>
    </source>
</evidence>
<dbReference type="InterPro" id="IPR029787">
    <property type="entry name" value="Nucleotide_cyclase"/>
</dbReference>
<feature type="domain" description="PAC" evidence="1">
    <location>
        <begin position="101"/>
        <end position="153"/>
    </location>
</feature>
<dbReference type="SUPFAM" id="SSF141868">
    <property type="entry name" value="EAL domain-like"/>
    <property type="match status" value="1"/>
</dbReference>
<dbReference type="Pfam" id="PF00563">
    <property type="entry name" value="EAL"/>
    <property type="match status" value="1"/>
</dbReference>
<dbReference type="Gene3D" id="3.30.450.20">
    <property type="entry name" value="PAS domain"/>
    <property type="match status" value="1"/>
</dbReference>
<dbReference type="SMART" id="SM00267">
    <property type="entry name" value="GGDEF"/>
    <property type="match status" value="1"/>
</dbReference>
<name>A0A1I0B6H9_9FIRM</name>
<dbReference type="SUPFAM" id="SSF55785">
    <property type="entry name" value="PYP-like sensor domain (PAS domain)"/>
    <property type="match status" value="1"/>
</dbReference>
<proteinExistence type="predicted"/>
<evidence type="ECO:0000259" key="3">
    <source>
        <dbReference type="PROSITE" id="PS50887"/>
    </source>
</evidence>
<organism evidence="4 5">
    <name type="scientific">[Clostridium] polysaccharolyticum</name>
    <dbReference type="NCBI Taxonomy" id="29364"/>
    <lineage>
        <taxon>Bacteria</taxon>
        <taxon>Bacillati</taxon>
        <taxon>Bacillota</taxon>
        <taxon>Clostridia</taxon>
        <taxon>Lachnospirales</taxon>
        <taxon>Lachnospiraceae</taxon>
    </lineage>
</organism>
<dbReference type="InterPro" id="IPR001633">
    <property type="entry name" value="EAL_dom"/>
</dbReference>
<gene>
    <name evidence="4" type="ORF">SAMN04487772_106165</name>
</gene>
<dbReference type="InterPro" id="IPR052155">
    <property type="entry name" value="Biofilm_reg_signaling"/>
</dbReference>
<dbReference type="Pfam" id="PF00990">
    <property type="entry name" value="GGDEF"/>
    <property type="match status" value="2"/>
</dbReference>
<dbReference type="EMBL" id="FOHN01000006">
    <property type="protein sequence ID" value="SET01640.1"/>
    <property type="molecule type" value="Genomic_DNA"/>
</dbReference>
<dbReference type="NCBIfam" id="TIGR00254">
    <property type="entry name" value="GGDEF"/>
    <property type="match status" value="2"/>
</dbReference>
<dbReference type="SUPFAM" id="SSF55073">
    <property type="entry name" value="Nucleotide cyclase"/>
    <property type="match status" value="2"/>
</dbReference>
<reference evidence="4 5" key="1">
    <citation type="submission" date="2016-10" db="EMBL/GenBank/DDBJ databases">
        <authorList>
            <person name="de Groot N.N."/>
        </authorList>
    </citation>
    <scope>NUCLEOTIDE SEQUENCE [LARGE SCALE GENOMIC DNA]</scope>
    <source>
        <strain evidence="4 5">DSM 1801</strain>
    </source>
</reference>
<dbReference type="InterPro" id="IPR000160">
    <property type="entry name" value="GGDEF_dom"/>
</dbReference>